<feature type="transmembrane region" description="Helical" evidence="5">
    <location>
        <begin position="72"/>
        <end position="98"/>
    </location>
</feature>
<keyword evidence="3 5" id="KW-1133">Transmembrane helix</keyword>
<evidence type="ECO:0000256" key="2">
    <source>
        <dbReference type="ARBA" id="ARBA00022692"/>
    </source>
</evidence>
<dbReference type="EMBL" id="MCOG01000065">
    <property type="protein sequence ID" value="ORY58933.1"/>
    <property type="molecule type" value="Genomic_DNA"/>
</dbReference>
<dbReference type="Pfam" id="PF07264">
    <property type="entry name" value="EI24"/>
    <property type="match status" value="1"/>
</dbReference>
<evidence type="ECO:0000313" key="6">
    <source>
        <dbReference type="EMBL" id="ORY58933.1"/>
    </source>
</evidence>
<comment type="subcellular location">
    <subcellularLocation>
        <location evidence="1">Membrane</location>
        <topology evidence="1">Multi-pass membrane protein</topology>
    </subcellularLocation>
</comment>
<accession>A0A1Y2DI74</accession>
<dbReference type="OrthoDB" id="2107885at2759"/>
<dbReference type="PANTHER" id="PTHR34292:SF2">
    <property type="entry name" value="OUTER SPORE WALL PROTEIN LDS1"/>
    <property type="match status" value="1"/>
</dbReference>
<dbReference type="STRING" id="1754190.A0A1Y2DI74"/>
<feature type="transmembrane region" description="Helical" evidence="5">
    <location>
        <begin position="29"/>
        <end position="52"/>
    </location>
</feature>
<reference evidence="6 7" key="1">
    <citation type="submission" date="2016-08" db="EMBL/GenBank/DDBJ databases">
        <title>A Parts List for Fungal Cellulosomes Revealed by Comparative Genomics.</title>
        <authorList>
            <consortium name="DOE Joint Genome Institute"/>
            <person name="Haitjema C.H."/>
            <person name="Gilmore S.P."/>
            <person name="Henske J.K."/>
            <person name="Solomon K.V."/>
            <person name="De Groot R."/>
            <person name="Kuo A."/>
            <person name="Mondo S.J."/>
            <person name="Salamov A.A."/>
            <person name="Labutti K."/>
            <person name="Zhao Z."/>
            <person name="Chiniquy J."/>
            <person name="Barry K."/>
            <person name="Brewer H.M."/>
            <person name="Purvine S.O."/>
            <person name="Wright A.T."/>
            <person name="Boxma B."/>
            <person name="Van Alen T."/>
            <person name="Hackstein J.H."/>
            <person name="Baker S.E."/>
            <person name="Grigoriev I.V."/>
            <person name="O'Malley M.A."/>
        </authorList>
    </citation>
    <scope>NUCLEOTIDE SEQUENCE [LARGE SCALE GENOMIC DNA]</scope>
    <source>
        <strain evidence="6 7">G1</strain>
    </source>
</reference>
<dbReference type="Proteomes" id="UP000193920">
    <property type="component" value="Unassembled WGS sequence"/>
</dbReference>
<keyword evidence="7" id="KW-1185">Reference proteome</keyword>
<evidence type="ECO:0008006" key="8">
    <source>
        <dbReference type="Google" id="ProtNLM"/>
    </source>
</evidence>
<evidence type="ECO:0000256" key="4">
    <source>
        <dbReference type="ARBA" id="ARBA00023136"/>
    </source>
</evidence>
<evidence type="ECO:0000313" key="7">
    <source>
        <dbReference type="Proteomes" id="UP000193920"/>
    </source>
</evidence>
<sequence>MVEIINGYSYPIRGILYLVRKNQLRRSSYLPIFFALIIDVIVLILIFNFAYTPQFNLINDKILTFFWRWLNHIINFIIIILEVFIVDQIVVNIFLAFFHEKAFDDTLKLKGYTYLLDQDDSNCITSCIRSIRIFQLIKILVAIVTLPLNFIPTVGTLSYYLLNGIFQGWDHQDRYFELKKIYSMGDQWKFIKSHFKNMCTFGAAAFFLESIPIIGNMFNISNAVGIALYDIHLEKKYGNSDNKVSYSGSEISSSSTPTYQSGPKNTKVIREILLIVHYLYVILNVRKIFCNNNNNNNNNNM</sequence>
<evidence type="ECO:0000256" key="1">
    <source>
        <dbReference type="ARBA" id="ARBA00004141"/>
    </source>
</evidence>
<dbReference type="PANTHER" id="PTHR34292">
    <property type="entry name" value="OUTER SPORE WALL PROTEIN LDS1"/>
    <property type="match status" value="1"/>
</dbReference>
<proteinExistence type="predicted"/>
<dbReference type="AlphaFoldDB" id="A0A1Y2DI74"/>
<comment type="caution">
    <text evidence="6">The sequence shown here is derived from an EMBL/GenBank/DDBJ whole genome shotgun (WGS) entry which is preliminary data.</text>
</comment>
<protein>
    <recommendedName>
        <fullName evidence="8">EI24-domain-containing protein</fullName>
    </recommendedName>
</protein>
<dbReference type="InterPro" id="IPR052786">
    <property type="entry name" value="Spore_wall_assembly"/>
</dbReference>
<keyword evidence="2 5" id="KW-0812">Transmembrane</keyword>
<keyword evidence="4 5" id="KW-0472">Membrane</keyword>
<gene>
    <name evidence="6" type="ORF">LY90DRAFT_506084</name>
</gene>
<feature type="transmembrane region" description="Helical" evidence="5">
    <location>
        <begin position="139"/>
        <end position="162"/>
    </location>
</feature>
<evidence type="ECO:0000256" key="3">
    <source>
        <dbReference type="ARBA" id="ARBA00022989"/>
    </source>
</evidence>
<name>A0A1Y2DI74_9FUNG</name>
<evidence type="ECO:0000256" key="5">
    <source>
        <dbReference type="SAM" id="Phobius"/>
    </source>
</evidence>
<dbReference type="InterPro" id="IPR059112">
    <property type="entry name" value="CysZ/EI24"/>
</dbReference>
<organism evidence="6 7">
    <name type="scientific">Neocallimastix californiae</name>
    <dbReference type="NCBI Taxonomy" id="1754190"/>
    <lineage>
        <taxon>Eukaryota</taxon>
        <taxon>Fungi</taxon>
        <taxon>Fungi incertae sedis</taxon>
        <taxon>Chytridiomycota</taxon>
        <taxon>Chytridiomycota incertae sedis</taxon>
        <taxon>Neocallimastigomycetes</taxon>
        <taxon>Neocallimastigales</taxon>
        <taxon>Neocallimastigaceae</taxon>
        <taxon>Neocallimastix</taxon>
    </lineage>
</organism>